<dbReference type="InterPro" id="IPR019861">
    <property type="entry name" value="PorP/SprF_Bacteroidetes"/>
</dbReference>
<evidence type="ECO:0000313" key="2">
    <source>
        <dbReference type="Proteomes" id="UP001172082"/>
    </source>
</evidence>
<gene>
    <name evidence="1" type="ORF">QQ008_26660</name>
</gene>
<dbReference type="Proteomes" id="UP001172082">
    <property type="component" value="Unassembled WGS sequence"/>
</dbReference>
<dbReference type="EMBL" id="JAUJEA010000014">
    <property type="protein sequence ID" value="MDN5205000.1"/>
    <property type="molecule type" value="Genomic_DNA"/>
</dbReference>
<dbReference type="Pfam" id="PF11751">
    <property type="entry name" value="PorP_SprF"/>
    <property type="match status" value="1"/>
</dbReference>
<dbReference type="RefSeq" id="WP_346755024.1">
    <property type="nucleotide sequence ID" value="NZ_JAUJEA010000014.1"/>
</dbReference>
<reference evidence="1" key="1">
    <citation type="submission" date="2023-06" db="EMBL/GenBank/DDBJ databases">
        <title>Genomic of Parafulvivirga corallium.</title>
        <authorList>
            <person name="Wang G."/>
        </authorList>
    </citation>
    <scope>NUCLEOTIDE SEQUENCE</scope>
    <source>
        <strain evidence="1">BMA10</strain>
    </source>
</reference>
<protein>
    <submittedName>
        <fullName evidence="1">Type IX secretion system membrane protein PorP/SprF</fullName>
    </submittedName>
</protein>
<proteinExistence type="predicted"/>
<comment type="caution">
    <text evidence="1">The sequence shown here is derived from an EMBL/GenBank/DDBJ whole genome shotgun (WGS) entry which is preliminary data.</text>
</comment>
<name>A0ABT8KW47_9BACT</name>
<evidence type="ECO:0000313" key="1">
    <source>
        <dbReference type="EMBL" id="MDN5205000.1"/>
    </source>
</evidence>
<accession>A0ABT8KW47</accession>
<organism evidence="1 2">
    <name type="scientific">Splendidivirga corallicola</name>
    <dbReference type="NCBI Taxonomy" id="3051826"/>
    <lineage>
        <taxon>Bacteria</taxon>
        <taxon>Pseudomonadati</taxon>
        <taxon>Bacteroidota</taxon>
        <taxon>Cytophagia</taxon>
        <taxon>Cytophagales</taxon>
        <taxon>Splendidivirgaceae</taxon>
        <taxon>Splendidivirga</taxon>
    </lineage>
</organism>
<keyword evidence="2" id="KW-1185">Reference proteome</keyword>
<dbReference type="NCBIfam" id="TIGR03519">
    <property type="entry name" value="T9SS_PorP_fam"/>
    <property type="match status" value="1"/>
</dbReference>
<sequence length="328" mass="37225">MEHKPNRKNTTIFARYYIIVVLCFFTCIKTSNAQQLSHFSQYMFNGFAINPAYSGLNEVLNISLISRHQWTGIEGAPSTQLLSAHSLFKKKHIGLGIMAIHDRIGIHKSLTLLSSYAYHIQLRDKMKLSFGLQLGFNQQNSDLSQVTGQLINIANDPKLLGAQYSRLSPELGAGIYFKSEKLQLGFSVPKIAVNQVLDSDPLIEGFNETHYFLFISFFQDLNYNLAINPSALFKYVAGAPLAPDVNLNLIINDVLWLGTSFRPVESIDFITQMQLTPQLRLGYGYDFLLNDLADLRTGSHEILLSYLFKFTKSNVINPRRQHLKRRTK</sequence>